<keyword evidence="1" id="KW-0812">Transmembrane</keyword>
<dbReference type="AlphaFoldDB" id="X8ANA6"/>
<evidence type="ECO:0000256" key="1">
    <source>
        <dbReference type="SAM" id="Phobius"/>
    </source>
</evidence>
<protein>
    <submittedName>
        <fullName evidence="2">Putative membrane protein</fullName>
    </submittedName>
</protein>
<keyword evidence="1" id="KW-1133">Transmembrane helix</keyword>
<dbReference type="PATRIC" id="fig|1299334.3.peg.5660"/>
<evidence type="ECO:0000313" key="2">
    <source>
        <dbReference type="EMBL" id="EUA32538.1"/>
    </source>
</evidence>
<gene>
    <name evidence="2" type="ORF">I553_3537</name>
</gene>
<dbReference type="EMBL" id="JAOB01000054">
    <property type="protein sequence ID" value="EUA32538.1"/>
    <property type="molecule type" value="Genomic_DNA"/>
</dbReference>
<accession>X8ANA6</accession>
<feature type="transmembrane region" description="Helical" evidence="1">
    <location>
        <begin position="9"/>
        <end position="34"/>
    </location>
</feature>
<name>X8ANA6_MYCXE</name>
<sequence length="76" mass="8340">MADPTSRKLLVVFALIFAVTVWVVFGVLSLLVVILALSTLFWFIVAIIALVTGWIPATTRTWRSRPASTACSRFSA</sequence>
<feature type="transmembrane region" description="Helical" evidence="1">
    <location>
        <begin position="40"/>
        <end position="57"/>
    </location>
</feature>
<comment type="caution">
    <text evidence="2">The sequence shown here is derived from an EMBL/GenBank/DDBJ whole genome shotgun (WGS) entry which is preliminary data.</text>
</comment>
<keyword evidence="1" id="KW-0472">Membrane</keyword>
<proteinExistence type="predicted"/>
<organism evidence="2">
    <name type="scientific">Mycobacterium xenopi 4042</name>
    <dbReference type="NCBI Taxonomy" id="1299334"/>
    <lineage>
        <taxon>Bacteria</taxon>
        <taxon>Bacillati</taxon>
        <taxon>Actinomycetota</taxon>
        <taxon>Actinomycetes</taxon>
        <taxon>Mycobacteriales</taxon>
        <taxon>Mycobacteriaceae</taxon>
        <taxon>Mycobacterium</taxon>
    </lineage>
</organism>
<reference evidence="2" key="1">
    <citation type="submission" date="2014-01" db="EMBL/GenBank/DDBJ databases">
        <authorList>
            <person name="Brown-Elliot B."/>
            <person name="Wallace R."/>
            <person name="Lenaerts A."/>
            <person name="Ordway D."/>
            <person name="DeGroote M.A."/>
            <person name="Parker T."/>
            <person name="Sizemore C."/>
            <person name="Tallon L.J."/>
            <person name="Sadzewicz L.K."/>
            <person name="Sengamalay N."/>
            <person name="Fraser C.M."/>
            <person name="Hine E."/>
            <person name="Shefchek K.A."/>
            <person name="Das S.P."/>
            <person name="Tettelin H."/>
        </authorList>
    </citation>
    <scope>NUCLEOTIDE SEQUENCE [LARGE SCALE GENOMIC DNA]</scope>
    <source>
        <strain evidence="2">4042</strain>
    </source>
</reference>